<organism evidence="3 4">
    <name type="scientific">Plasmodium fragile</name>
    <dbReference type="NCBI Taxonomy" id="5857"/>
    <lineage>
        <taxon>Eukaryota</taxon>
        <taxon>Sar</taxon>
        <taxon>Alveolata</taxon>
        <taxon>Apicomplexa</taxon>
        <taxon>Aconoidasida</taxon>
        <taxon>Haemosporida</taxon>
        <taxon>Plasmodiidae</taxon>
        <taxon>Plasmodium</taxon>
        <taxon>Plasmodium (Plasmodium)</taxon>
    </lineage>
</organism>
<feature type="compositionally biased region" description="Low complexity" evidence="1">
    <location>
        <begin position="1221"/>
        <end position="1236"/>
    </location>
</feature>
<evidence type="ECO:0000313" key="4">
    <source>
        <dbReference type="Proteomes" id="UP000054561"/>
    </source>
</evidence>
<feature type="transmembrane region" description="Helical" evidence="2">
    <location>
        <begin position="1501"/>
        <end position="1517"/>
    </location>
</feature>
<feature type="region of interest" description="Disordered" evidence="1">
    <location>
        <begin position="1344"/>
        <end position="1364"/>
    </location>
</feature>
<feature type="region of interest" description="Disordered" evidence="1">
    <location>
        <begin position="1149"/>
        <end position="1168"/>
    </location>
</feature>
<dbReference type="Proteomes" id="UP000054561">
    <property type="component" value="Unassembled WGS sequence"/>
</dbReference>
<evidence type="ECO:0000256" key="2">
    <source>
        <dbReference type="SAM" id="Phobius"/>
    </source>
</evidence>
<feature type="region of interest" description="Disordered" evidence="1">
    <location>
        <begin position="2059"/>
        <end position="2078"/>
    </location>
</feature>
<feature type="compositionally biased region" description="Polar residues" evidence="1">
    <location>
        <begin position="559"/>
        <end position="570"/>
    </location>
</feature>
<dbReference type="VEuPathDB" id="PlasmoDB:AK88_01885"/>
<feature type="compositionally biased region" description="Polar residues" evidence="1">
    <location>
        <begin position="1352"/>
        <end position="1364"/>
    </location>
</feature>
<accession>A0A0D9QNC2</accession>
<gene>
    <name evidence="3" type="ORF">AK88_01885</name>
</gene>
<sequence>MLCLDKEDEIKFSKKVYSPRNNQERSKSPISGGAADKRVHLRNVQHGQHGYHGQNGPSDPSGLSGPNSKLLAGSAPSNSTNETFTDEVIYINTSSCNSFVYIITKICLYVFDNYDFSFVTLYALKHHNVEKYGHHNKVVLSPIDNTIYIVSTNLKYVYAYNISNKNDVVMLDYEKNAHSINILEYSDDDSSENENEYYAYITYIKKKYRKKKIHKYVCIKLLTVLYLPIPSNCLMITKSNILFFSYNTDEIFISENVKSVLAATSRHNSAAPQRNVIPNVGANDTHNKKLLSNADGADRNNSVNMVVINTHIVSLKGIYFRRKSRGGNRFSRITKEENNKMCSGNQVCADTKHILGLLQRISQKKKVAKKTGRVYYSPKKGWKVRVRVGKFPAVQHVQAYCNHLRRGLFPSRGGYTAIRKRRKKKRRNNNVNRCGDGSASCMKRHPDWRICKPTYLHSVNRENNLYKFIKSKKVGITNKHMRRIAKEGIVKVEFSEHNDYVLLLTREGDFYIFSFFHHFFNVPKSESCYHSGRNVHARFFNGVSMANREGPKMQKTKMQKGSQQTSSPNQCRSAVYNKADVTHNEELTISHNEIQYRHNDVRKRKQKPVIGIYVGSCIIDVSMNIYRKMILVITQDLIIKAYGTYPYVCKHTFQKSIFKIDTFNAWCNSHHYYNFLLWNKQHNFFLISVNQNSYYIFNTNGTLYYSMKQDSSSPHESNENVDYLENNHQDGLPPPGVVCPDGVPPKRSTKHRSTFMSNRLCNRKQNSIKDAHVNISFVFNDFKLFHAFGKDERHHYIKVKNVLYLNDIYSNNKTFHYNSNYYTNEKNQKVYIGLNKIVMFDTNINNFNLSNHEKNVLNIQEIITPFKYVKKCYSNFSNKYMLIISKSICIYSFQKKAFSYFLDDYLKFFFHNYPAGWLFDDIFFVTCLHNKYDENNFRHFKKDDLGTGRGSIFFRRAMTGEGNMSFELFSMDYGTAEVRIAPDGGGEANGEHESDEAEVGEDAEGEEEADGESESFESFESDRSSRSSKSKASAAPSLEDPPRGKDIHEKMEIPKENKDQRAVEESKLLNYLFNINHNESDMYYKYFEEYFNNNKGNIYSKPFSVFYNNFFLKEDENVFSGAYLMEQRRGQDVTLVGENHPHGHVPFEHAEKGSSGEQNLPCAAEPYDDETTDLAHNYYRELQRKLSASTEWSANVDNAEETHDVSDGKKHHSSENQNGESSFSYESSSSLHSNASVPEGGGLRSTLKKTNDKRYSSHYGIPLYDNTHKAKVKINQKKKSEQDYVTKLTRLYEEIISKNNFYYIIYLYNIHNALRFNSYTLSIKLLYRPILTHVYYDKSFPFEEEDGESRGEMNTNSNESTSANMSTINHMSSGRFLIVLDAFYNLLCFKISKVKSKDGDKQEYFLKSENIFILPLNRDNKFIEPRCFYTLFDIFHYVFLNYDNSVYFLHIYVDSNNCYDFEFTRTFNNRVDYIEVVKGHNYLNYYALPGPIKYMWPPPSYYTYLLYYYMVYVLYGINRTCKKQKRGNFTNQIAAKVKRGTVNGEGKINANNKTQNTENAPMIGSLDGSAEPSAGNAIQFEEFEKYQSCERSVEASSFDFFTLSQSEGSKPNEKFQLFESIFKDKLNKHSENYKSLVRLKRKMKCVDLNRWEASKKEALFHLSNSRHLINSASLCDRPVLRGDKANEKYMDRDNHFGKAGKTCKGRSRCNGHSTLLNNFILSVIPHIAHHGNRIANKLNKTVLKYSFYSIIEELENKEKSCYVYLSSNNKMSVISVSKCRDQFCLLNALKNDPLFGSHRYVNCPLVIYRHVGLSRFADDNNSHLHHTVHNMGLCIHIVCSQIWKREKKMTLPIKGETNTSGMAEGQAKLEEIGRNKRNTNNANSSPSPSSYDIISFKINSYINTILFKYFKLYSDAYSYKNGKYQPMYDSKWRKKKLGGIIINIITKYVTWNMFATNILEMVLYKSLNKLNDLYVASYKVIYNYVTRMSNSPYYDRFTRKGRDDTILNISAAVLYSLFLSKRYKERGTMSRLDDALFRRVFGVNHSHLDEEPYLRDYRTGTEGTKRKDGEKENREAVKSNEKVKKKFISFLNEMGANVSPSDASKNDLLKAGVKDERVYCSVLHLLRLTKAADACTAESAGATEVAAHEGSPHILCNNATGGRIPPFDVNTDYAYKINCNVYYAGLYLLCVLRRRQVFHLMLLLKMMRKFCKFHIAEVVINIIRKMDPYVSAILMYALGNYMPHDFMQLCLPNQRYNICSLFIINVQNYLGIYNVRKFYCMYFLCMSLRNNIKYAEDLINFMSILFYTLFETKGTDYPFHCNYFGLDETTKRKIMENALIEMHSTCANHNNFLFLLVCADCFNNIKLGNADGMGLFQFLLGSSNTGDAMLSRTSRASENGSNNQNNHYIHDEEALHTEGRNRLSLKIKTFAFKKFQMNKIVCEFFYNQDMIVFLLNNIDSFSKLHTCNISVLGCAPNQRGLPASTPEDEQSVDLAEVKNIYIRFILLVQNIVCYYIYNMLWFELYYFVTGLKVDVLSFFSHSYFFKSNLFQNVFWGICPVDVSLHRYTDWEFHFVNLENSRTMPHGPESTHMGSPMWEEQTGPVKHTYEDNHRMGKENYGDCKKSKENKGNGPKINPPSGSNKDHREVEHPSGEKLQGDGDGQARVPQNMSSTFKENYQEYTKYINHMKMLGTIFNKLEKENQVINKSFSQHGSQKCFLIDIYKSFKSHFNISFWETKKEHLKRMDTCSVSEEYMRNVSKTEIQNEKNKYCSNLYSYNIYNKLTNYTFLETHLAPSVYKYIPIYNTLKYLYYFFRVCNVKNTEYSKKYLKYKIKKRIYNYICSTIVDLKENAKCDDKNVGQKKKKNNKISFIETCCIHKNDMIWFLLRIFLLLKLPIHALALTLYCKNYVMLNILMSIFPHLYHIVNYILNMNGTHFLYKKKEQSAKRQNGTNVKHESSENVNFILTSEEFNRKLCEYCYEHILHYKRKSITPFSKKMCQKIYGKKISDGEDISSMYDHYMSCECLNNLIFLRKKLSDLRRSI</sequence>
<feature type="compositionally biased region" description="Basic and acidic residues" evidence="1">
    <location>
        <begin position="2642"/>
        <end position="2658"/>
    </location>
</feature>
<dbReference type="GeneID" id="24267199"/>
<name>A0A0D9QNC2_PLAFR</name>
<feature type="compositionally biased region" description="Low complexity" evidence="1">
    <location>
        <begin position="45"/>
        <end position="54"/>
    </location>
</feature>
<reference evidence="3 4" key="1">
    <citation type="submission" date="2014-03" db="EMBL/GenBank/DDBJ databases">
        <title>The Genome Sequence of Plasmodium fragile nilgiri.</title>
        <authorList>
            <consortium name="The Broad Institute Genomics Platform"/>
            <consortium name="The Broad Institute Genome Sequencing Center for Infectious Disease"/>
            <person name="Neafsey D."/>
            <person name="Duraisingh M."/>
            <person name="Young S.K."/>
            <person name="Zeng Q."/>
            <person name="Gargeya S."/>
            <person name="Abouelleil A."/>
            <person name="Alvarado L."/>
            <person name="Chapman S.B."/>
            <person name="Gainer-Dewar J."/>
            <person name="Goldberg J."/>
            <person name="Griggs A."/>
            <person name="Gujja S."/>
            <person name="Hansen M."/>
            <person name="Howarth C."/>
            <person name="Imamovic A."/>
            <person name="Larimer J."/>
            <person name="Pearson M."/>
            <person name="Poon T.W."/>
            <person name="Priest M."/>
            <person name="Roberts A."/>
            <person name="Saif S."/>
            <person name="Shea T."/>
            <person name="Sykes S."/>
            <person name="Wortman J."/>
            <person name="Nusbaum C."/>
            <person name="Birren B."/>
        </authorList>
    </citation>
    <scope>NUCLEOTIDE SEQUENCE [LARGE SCALE GENOMIC DNA]</scope>
    <source>
        <strain evidence="4">nilgiri</strain>
    </source>
</reference>
<dbReference type="OMA" id="ILTHVYY"/>
<keyword evidence="2" id="KW-0472">Membrane</keyword>
<feature type="compositionally biased region" description="Basic and acidic residues" evidence="1">
    <location>
        <begin position="1040"/>
        <end position="1061"/>
    </location>
</feature>
<feature type="compositionally biased region" description="Basic and acidic residues" evidence="1">
    <location>
        <begin position="2607"/>
        <end position="2629"/>
    </location>
</feature>
<protein>
    <submittedName>
        <fullName evidence="3">Uncharacterized protein</fullName>
    </submittedName>
</protein>
<evidence type="ECO:0000313" key="3">
    <source>
        <dbReference type="EMBL" id="KJP88433.1"/>
    </source>
</evidence>
<feature type="transmembrane region" description="Helical" evidence="2">
    <location>
        <begin position="2911"/>
        <end position="2930"/>
    </location>
</feature>
<feature type="region of interest" description="Disordered" evidence="1">
    <location>
        <begin position="1199"/>
        <end position="1249"/>
    </location>
</feature>
<feature type="region of interest" description="Disordered" evidence="1">
    <location>
        <begin position="550"/>
        <end position="570"/>
    </location>
</feature>
<feature type="transmembrane region" description="Helical" evidence="2">
    <location>
        <begin position="2500"/>
        <end position="2518"/>
    </location>
</feature>
<feature type="compositionally biased region" description="Acidic residues" evidence="1">
    <location>
        <begin position="993"/>
        <end position="1019"/>
    </location>
</feature>
<keyword evidence="4" id="KW-1185">Reference proteome</keyword>
<keyword evidence="2" id="KW-0812">Transmembrane</keyword>
<keyword evidence="2" id="KW-1133">Transmembrane helix</keyword>
<feature type="transmembrane region" description="Helical" evidence="2">
    <location>
        <begin position="2885"/>
        <end position="2905"/>
    </location>
</feature>
<evidence type="ECO:0000256" key="1">
    <source>
        <dbReference type="SAM" id="MobiDB-lite"/>
    </source>
</evidence>
<feature type="region of interest" description="Disordered" evidence="1">
    <location>
        <begin position="15"/>
        <end position="79"/>
    </location>
</feature>
<dbReference type="OrthoDB" id="377511at2759"/>
<feature type="region of interest" description="Disordered" evidence="1">
    <location>
        <begin position="980"/>
        <end position="1061"/>
    </location>
</feature>
<dbReference type="EMBL" id="KQ001661">
    <property type="protein sequence ID" value="KJP88433.1"/>
    <property type="molecule type" value="Genomic_DNA"/>
</dbReference>
<proteinExistence type="predicted"/>
<dbReference type="RefSeq" id="XP_012334943.1">
    <property type="nucleotide sequence ID" value="XM_012479520.1"/>
</dbReference>
<feature type="transmembrane region" description="Helical" evidence="2">
    <location>
        <begin position="1937"/>
        <end position="1959"/>
    </location>
</feature>
<feature type="region of interest" description="Disordered" evidence="1">
    <location>
        <begin position="2607"/>
        <end position="2668"/>
    </location>
</feature>